<evidence type="ECO:0000313" key="3">
    <source>
        <dbReference type="Proteomes" id="UP000028725"/>
    </source>
</evidence>
<accession>A0A085WHH2</accession>
<dbReference type="EMBL" id="JMCB01000008">
    <property type="protein sequence ID" value="KFE67135.1"/>
    <property type="molecule type" value="Genomic_DNA"/>
</dbReference>
<protein>
    <submittedName>
        <fullName evidence="2">Uncharacterized protein</fullName>
    </submittedName>
</protein>
<sequence>MPAQKGNRSKKKLSNRAKTKKSVLKRRRKRAVRGQSNKARHK</sequence>
<keyword evidence="3" id="KW-1185">Reference proteome</keyword>
<evidence type="ECO:0000313" key="2">
    <source>
        <dbReference type="EMBL" id="KFE67135.1"/>
    </source>
</evidence>
<feature type="region of interest" description="Disordered" evidence="1">
    <location>
        <begin position="1"/>
        <end position="42"/>
    </location>
</feature>
<gene>
    <name evidence="2" type="ORF">DB31_8488</name>
</gene>
<organism evidence="2 3">
    <name type="scientific">Hyalangium minutum</name>
    <dbReference type="NCBI Taxonomy" id="394096"/>
    <lineage>
        <taxon>Bacteria</taxon>
        <taxon>Pseudomonadati</taxon>
        <taxon>Myxococcota</taxon>
        <taxon>Myxococcia</taxon>
        <taxon>Myxococcales</taxon>
        <taxon>Cystobacterineae</taxon>
        <taxon>Archangiaceae</taxon>
        <taxon>Hyalangium</taxon>
    </lineage>
</organism>
<dbReference type="STRING" id="394096.DB31_8488"/>
<dbReference type="PATRIC" id="fig|394096.3.peg.4529"/>
<feature type="compositionally biased region" description="Basic residues" evidence="1">
    <location>
        <begin position="7"/>
        <end position="42"/>
    </location>
</feature>
<evidence type="ECO:0000256" key="1">
    <source>
        <dbReference type="SAM" id="MobiDB-lite"/>
    </source>
</evidence>
<dbReference type="RefSeq" id="WP_276203639.1">
    <property type="nucleotide sequence ID" value="NZ_JMCB01000008.1"/>
</dbReference>
<dbReference type="AlphaFoldDB" id="A0A085WHH2"/>
<comment type="caution">
    <text evidence="2">The sequence shown here is derived from an EMBL/GenBank/DDBJ whole genome shotgun (WGS) entry which is preliminary data.</text>
</comment>
<proteinExistence type="predicted"/>
<reference evidence="2 3" key="1">
    <citation type="submission" date="2014-04" db="EMBL/GenBank/DDBJ databases">
        <title>Genome assembly of Hyalangium minutum DSM 14724.</title>
        <authorList>
            <person name="Sharma G."/>
            <person name="Subramanian S."/>
        </authorList>
    </citation>
    <scope>NUCLEOTIDE SEQUENCE [LARGE SCALE GENOMIC DNA]</scope>
    <source>
        <strain evidence="2 3">DSM 14724</strain>
    </source>
</reference>
<dbReference type="Proteomes" id="UP000028725">
    <property type="component" value="Unassembled WGS sequence"/>
</dbReference>
<name>A0A085WHH2_9BACT</name>